<name>A0A450V9S5_9GAMM</name>
<dbReference type="EMBL" id="CAADFI010000236">
    <property type="protein sequence ID" value="VFK01538.1"/>
    <property type="molecule type" value="Genomic_DNA"/>
</dbReference>
<dbReference type="EMBL" id="CAADFG010000229">
    <property type="protein sequence ID" value="VFK01489.1"/>
    <property type="molecule type" value="Genomic_DNA"/>
</dbReference>
<protein>
    <submittedName>
        <fullName evidence="3">Transposase DDE domain-containing protein</fullName>
    </submittedName>
</protein>
<organism evidence="3">
    <name type="scientific">Candidatus Kentrum eta</name>
    <dbReference type="NCBI Taxonomy" id="2126337"/>
    <lineage>
        <taxon>Bacteria</taxon>
        <taxon>Pseudomonadati</taxon>
        <taxon>Pseudomonadota</taxon>
        <taxon>Gammaproteobacteria</taxon>
        <taxon>Candidatus Kentrum</taxon>
    </lineage>
</organism>
<dbReference type="AlphaFoldDB" id="A0A450V9S5"/>
<feature type="domain" description="Transposase DDE" evidence="1">
    <location>
        <begin position="11"/>
        <end position="121"/>
    </location>
</feature>
<evidence type="ECO:0000313" key="3">
    <source>
        <dbReference type="EMBL" id="VFK01538.1"/>
    </source>
</evidence>
<evidence type="ECO:0000313" key="2">
    <source>
        <dbReference type="EMBL" id="VFK01489.1"/>
    </source>
</evidence>
<proteinExistence type="predicted"/>
<evidence type="ECO:0000313" key="4">
    <source>
        <dbReference type="EMBL" id="VFK05065.1"/>
    </source>
</evidence>
<dbReference type="EMBL" id="CAADFJ010000233">
    <property type="protein sequence ID" value="VFK05065.1"/>
    <property type="molecule type" value="Genomic_DNA"/>
</dbReference>
<accession>A0A450V9S5</accession>
<dbReference type="InterPro" id="IPR025668">
    <property type="entry name" value="Tnp_DDE_dom"/>
</dbReference>
<sequence length="156" mass="18251">MAIYLHTQCRGLNTGIGFIDATFIKVCHNKRVNRHKACKDSARRGKISTGRLYEFKLHLVVSDIREILSFQLTPGNVDDREPIPYLIRELSEFFGDKGYVSQKLAEKLLKENNVQLMTTLMVKHYVVKATFPFRFPVNDFWQDTPPWYWDTVRSSH</sequence>
<gene>
    <name evidence="2" type="ORF">BECKH772A_GA0070896_102296</name>
    <name evidence="3" type="ORF">BECKH772B_GA0070898_102367</name>
    <name evidence="4" type="ORF">BECKH772C_GA0070978_102337</name>
</gene>
<evidence type="ECO:0000259" key="1">
    <source>
        <dbReference type="Pfam" id="PF13612"/>
    </source>
</evidence>
<reference evidence="3" key="1">
    <citation type="submission" date="2019-02" db="EMBL/GenBank/DDBJ databases">
        <authorList>
            <person name="Gruber-Vodicka R. H."/>
            <person name="Seah K. B. B."/>
        </authorList>
    </citation>
    <scope>NUCLEOTIDE SEQUENCE</scope>
    <source>
        <strain evidence="4">BECK_SA2B12</strain>
        <strain evidence="2">BECK_SA2B15</strain>
        <strain evidence="3">BECK_SA2B20</strain>
    </source>
</reference>
<dbReference type="Pfam" id="PF13612">
    <property type="entry name" value="DDE_Tnp_1_3"/>
    <property type="match status" value="1"/>
</dbReference>